<protein>
    <submittedName>
        <fullName evidence="1">Uncharacterized protein</fullName>
    </submittedName>
</protein>
<dbReference type="Proteomes" id="UP000244066">
    <property type="component" value="Unassembled WGS sequence"/>
</dbReference>
<sequence>MLIKIFGREFLGFKIKKFRECASKGKLMLAMPAQPKEVAELLKHTQAFIFARESGALFSFGIALCAH</sequence>
<dbReference type="AlphaFoldDB" id="A0A2R7Y0N5"/>
<organism evidence="1 2">
    <name type="scientific">Candidatus Terraquivivens tikiterensis</name>
    <dbReference type="NCBI Taxonomy" id="1980982"/>
    <lineage>
        <taxon>Archaea</taxon>
        <taxon>Nitrososphaerota</taxon>
        <taxon>Candidatus Wolframiiraptoraceae</taxon>
        <taxon>Candidatus Terraquivivens</taxon>
    </lineage>
</organism>
<accession>A0A2R7Y0N5</accession>
<evidence type="ECO:0000313" key="2">
    <source>
        <dbReference type="Proteomes" id="UP000244066"/>
    </source>
</evidence>
<evidence type="ECO:0000313" key="1">
    <source>
        <dbReference type="EMBL" id="PUA31110.1"/>
    </source>
</evidence>
<name>A0A2R7Y0N5_9ARCH</name>
<proteinExistence type="predicted"/>
<comment type="caution">
    <text evidence="1">The sequence shown here is derived from an EMBL/GenBank/DDBJ whole genome shotgun (WGS) entry which is preliminary data.</text>
</comment>
<gene>
    <name evidence="1" type="ORF">B9J98_07685</name>
</gene>
<dbReference type="EMBL" id="NDWU01000026">
    <property type="protein sequence ID" value="PUA31110.1"/>
    <property type="molecule type" value="Genomic_DNA"/>
</dbReference>
<reference evidence="1 2" key="1">
    <citation type="submission" date="2017-04" db="EMBL/GenBank/DDBJ databases">
        <title>Draft Aigarchaeota genome from a New Zealand hot spring.</title>
        <authorList>
            <person name="Reysenbach A.-L."/>
            <person name="Donaho J.A."/>
            <person name="Gerhart J."/>
            <person name="Kelley J.F."/>
            <person name="Kouba K."/>
            <person name="Podar M."/>
            <person name="Stott M."/>
        </authorList>
    </citation>
    <scope>NUCLEOTIDE SEQUENCE [LARGE SCALE GENOMIC DNA]</scope>
    <source>
        <strain evidence="1">NZ13_MG1</strain>
    </source>
</reference>